<protein>
    <submittedName>
        <fullName evidence="6">Carbohydrate kinase family protein</fullName>
        <ecNumber evidence="6">2.7.1.-</ecNumber>
    </submittedName>
</protein>
<evidence type="ECO:0000256" key="2">
    <source>
        <dbReference type="ARBA" id="ARBA00022679"/>
    </source>
</evidence>
<gene>
    <name evidence="6" type="ORF">ACFSUF_07695</name>
</gene>
<dbReference type="SUPFAM" id="SSF53613">
    <property type="entry name" value="Ribokinase-like"/>
    <property type="match status" value="1"/>
</dbReference>
<evidence type="ECO:0000259" key="5">
    <source>
        <dbReference type="Pfam" id="PF00294"/>
    </source>
</evidence>
<dbReference type="EMBL" id="JBHUME010000005">
    <property type="protein sequence ID" value="MFD2612314.1"/>
    <property type="molecule type" value="Genomic_DNA"/>
</dbReference>
<reference evidence="7" key="1">
    <citation type="journal article" date="2019" name="Int. J. Syst. Evol. Microbiol.">
        <title>The Global Catalogue of Microorganisms (GCM) 10K type strain sequencing project: providing services to taxonomists for standard genome sequencing and annotation.</title>
        <authorList>
            <consortium name="The Broad Institute Genomics Platform"/>
            <consortium name="The Broad Institute Genome Sequencing Center for Infectious Disease"/>
            <person name="Wu L."/>
            <person name="Ma J."/>
        </authorList>
    </citation>
    <scope>NUCLEOTIDE SEQUENCE [LARGE SCALE GENOMIC DNA]</scope>
    <source>
        <strain evidence="7">KCTC 3950</strain>
    </source>
</reference>
<evidence type="ECO:0000256" key="4">
    <source>
        <dbReference type="RuleBase" id="RU003704"/>
    </source>
</evidence>
<sequence length="327" mass="35807">MCTDLKHDAVCIVGNANIDILMKSLDVIPEWGTEKIVDVYEERLGGCAANSAVVLSSLGRPTYIVATVGNDRHGKELRTTLQDAGINISGLRNGNQGTGMSLSLNRTDGERLFVTYPGAMFETTFDEVSDYLTRSTECKYLLLTGYFLLSPDIHARGILEKASDLGMTTFFDTGWPIYDWDQKTRDEILNLLPYVDYFLPNEMEACAIMNEKDPKEAARQLAAICRNGVVVKRGGGGSYFQDKTASIEIHGYEVTVKDTVGAGDSFNAGFIYGVSTGMDLAKCVELGNAVAATVISHENGFHVQWKNIEKLLVQSSTQMQLKGGIQI</sequence>
<dbReference type="InterPro" id="IPR011611">
    <property type="entry name" value="PfkB_dom"/>
</dbReference>
<keyword evidence="3 4" id="KW-0418">Kinase</keyword>
<dbReference type="Pfam" id="PF00294">
    <property type="entry name" value="PfkB"/>
    <property type="match status" value="1"/>
</dbReference>
<dbReference type="Gene3D" id="3.40.1190.20">
    <property type="match status" value="1"/>
</dbReference>
<dbReference type="Proteomes" id="UP001597541">
    <property type="component" value="Unassembled WGS sequence"/>
</dbReference>
<comment type="similarity">
    <text evidence="1 4">Belongs to the carbohydrate kinase PfkB family.</text>
</comment>
<dbReference type="PRINTS" id="PR00990">
    <property type="entry name" value="RIBOKINASE"/>
</dbReference>
<dbReference type="InterPro" id="IPR029056">
    <property type="entry name" value="Ribokinase-like"/>
</dbReference>
<proteinExistence type="inferred from homology"/>
<dbReference type="PANTHER" id="PTHR10584:SF166">
    <property type="entry name" value="RIBOKINASE"/>
    <property type="match status" value="1"/>
</dbReference>
<dbReference type="EC" id="2.7.1.-" evidence="6"/>
<dbReference type="GO" id="GO:0016301">
    <property type="term" value="F:kinase activity"/>
    <property type="evidence" value="ECO:0007669"/>
    <property type="project" value="UniProtKB-KW"/>
</dbReference>
<comment type="caution">
    <text evidence="6">The sequence shown here is derived from an EMBL/GenBank/DDBJ whole genome shotgun (WGS) entry which is preliminary data.</text>
</comment>
<name>A0ABW5PB31_9BACL</name>
<evidence type="ECO:0000256" key="1">
    <source>
        <dbReference type="ARBA" id="ARBA00010688"/>
    </source>
</evidence>
<dbReference type="RefSeq" id="WP_377601704.1">
    <property type="nucleotide sequence ID" value="NZ_JBHUME010000005.1"/>
</dbReference>
<evidence type="ECO:0000313" key="7">
    <source>
        <dbReference type="Proteomes" id="UP001597541"/>
    </source>
</evidence>
<evidence type="ECO:0000256" key="3">
    <source>
        <dbReference type="ARBA" id="ARBA00022777"/>
    </source>
</evidence>
<dbReference type="PANTHER" id="PTHR10584">
    <property type="entry name" value="SUGAR KINASE"/>
    <property type="match status" value="1"/>
</dbReference>
<dbReference type="InterPro" id="IPR002139">
    <property type="entry name" value="Ribo/fructo_kinase"/>
</dbReference>
<accession>A0ABW5PB31</accession>
<dbReference type="InterPro" id="IPR002173">
    <property type="entry name" value="Carboh/pur_kinase_PfkB_CS"/>
</dbReference>
<dbReference type="PROSITE" id="PS00584">
    <property type="entry name" value="PFKB_KINASES_2"/>
    <property type="match status" value="1"/>
</dbReference>
<feature type="domain" description="Carbohydrate kinase PfkB" evidence="5">
    <location>
        <begin position="10"/>
        <end position="299"/>
    </location>
</feature>
<keyword evidence="7" id="KW-1185">Reference proteome</keyword>
<keyword evidence="2 4" id="KW-0808">Transferase</keyword>
<organism evidence="6 7">
    <name type="scientific">Paenibacillus gansuensis</name>
    <dbReference type="NCBI Taxonomy" id="306542"/>
    <lineage>
        <taxon>Bacteria</taxon>
        <taxon>Bacillati</taxon>
        <taxon>Bacillota</taxon>
        <taxon>Bacilli</taxon>
        <taxon>Bacillales</taxon>
        <taxon>Paenibacillaceae</taxon>
        <taxon>Paenibacillus</taxon>
    </lineage>
</organism>
<evidence type="ECO:0000313" key="6">
    <source>
        <dbReference type="EMBL" id="MFD2612314.1"/>
    </source>
</evidence>